<gene>
    <name evidence="2" type="ORF">Pa4123_83030</name>
</gene>
<evidence type="ECO:0000313" key="2">
    <source>
        <dbReference type="EMBL" id="GLI03025.1"/>
    </source>
</evidence>
<evidence type="ECO:0000256" key="1">
    <source>
        <dbReference type="SAM" id="MobiDB-lite"/>
    </source>
</evidence>
<keyword evidence="3" id="KW-1185">Reference proteome</keyword>
<protein>
    <recommendedName>
        <fullName evidence="4">SPOR domain-containing protein</fullName>
    </recommendedName>
</protein>
<sequence>MALVRFAVHSDLMSNSGSGGRYFWCLRHHRVEDDSNSCPSKYQLGPYASAEEAERGLERVRERNEDWEAEDARWAGEEN</sequence>
<proteinExistence type="predicted"/>
<evidence type="ECO:0000313" key="3">
    <source>
        <dbReference type="Proteomes" id="UP001144280"/>
    </source>
</evidence>
<dbReference type="EMBL" id="BSDI01000075">
    <property type="protein sequence ID" value="GLI03025.1"/>
    <property type="molecule type" value="Genomic_DNA"/>
</dbReference>
<accession>A0ABQ5R9G0</accession>
<name>A0ABQ5R9G0_9ACTN</name>
<comment type="caution">
    <text evidence="2">The sequence shown here is derived from an EMBL/GenBank/DDBJ whole genome shotgun (WGS) entry which is preliminary data.</text>
</comment>
<evidence type="ECO:0008006" key="4">
    <source>
        <dbReference type="Google" id="ProtNLM"/>
    </source>
</evidence>
<dbReference type="Proteomes" id="UP001144280">
    <property type="component" value="Unassembled WGS sequence"/>
</dbReference>
<reference evidence="2" key="1">
    <citation type="submission" date="2022-12" db="EMBL/GenBank/DDBJ databases">
        <title>New Phytohabitans aurantiacus sp. RD004123 nov., an actinomycete isolated from soil.</title>
        <authorList>
            <person name="Triningsih D.W."/>
            <person name="Harunari E."/>
            <person name="Igarashi Y."/>
        </authorList>
    </citation>
    <scope>NUCLEOTIDE SEQUENCE</scope>
    <source>
        <strain evidence="2">RD004123</strain>
    </source>
</reference>
<feature type="region of interest" description="Disordered" evidence="1">
    <location>
        <begin position="53"/>
        <end position="79"/>
    </location>
</feature>
<organism evidence="2 3">
    <name type="scientific">Phytohabitans aurantiacus</name>
    <dbReference type="NCBI Taxonomy" id="3016789"/>
    <lineage>
        <taxon>Bacteria</taxon>
        <taxon>Bacillati</taxon>
        <taxon>Actinomycetota</taxon>
        <taxon>Actinomycetes</taxon>
        <taxon>Micromonosporales</taxon>
        <taxon>Micromonosporaceae</taxon>
    </lineage>
</organism>